<proteinExistence type="predicted"/>
<accession>A0ACC0FBS8</accession>
<reference evidence="1 2" key="1">
    <citation type="journal article" date="2022" name="Plant J.">
        <title>Chromosome-level genome of Camellia lanceoleosa provides a valuable resource for understanding genome evolution and self-incompatibility.</title>
        <authorList>
            <person name="Gong W."/>
            <person name="Xiao S."/>
            <person name="Wang L."/>
            <person name="Liao Z."/>
            <person name="Chang Y."/>
            <person name="Mo W."/>
            <person name="Hu G."/>
            <person name="Li W."/>
            <person name="Zhao G."/>
            <person name="Zhu H."/>
            <person name="Hu X."/>
            <person name="Ji K."/>
            <person name="Xiang X."/>
            <person name="Song Q."/>
            <person name="Yuan D."/>
            <person name="Jin S."/>
            <person name="Zhang L."/>
        </authorList>
    </citation>
    <scope>NUCLEOTIDE SEQUENCE [LARGE SCALE GENOMIC DNA]</scope>
    <source>
        <strain evidence="1">SQ_2022a</strain>
    </source>
</reference>
<sequence>MDADHANSSTVQHMITELDSRVQHRKPKHANRASFSRVQHMKQIEKGGRSIFKVPLSIKKLETDAFVPHIVSIGPYHWHKKHLMEMETCKSILLDHVLKRAGMQLTTLKEKMSELVAATRKHYDQPFKNIKYFVEMMLRDACFIIELFCIEAYGWENYGHTSDPYIRLNMKGFMPFVRRDLLMLENQLPLSVLQKMFTVLDWKKITPNESIHSLAINFFKQLIPGISRHVKNRPPPPPLPPCLHLLDIVHESLKPTPSANNKHWICTHGNCLISSPISLPCFSMTICVQDSDLERVSSDPPDIVMHSVTSLRSTGIGFKENKNCEKFTDIQFDHKNGMLLIPRLHINGSTKSIFLNLMVFEQGYSFCSRLYITSYTIFMDGLVDSAKDAQHLIEKNIIYHELGSEDNVATLFNSFRREIYFKCLPNVCYLYNVSQKLDEHYQQKWRSWIATLKHEYLKDPWKTISLIAAALLILLTITQTAYTVVGYHLPRP</sequence>
<dbReference type="Proteomes" id="UP001060215">
    <property type="component" value="Chromosome 15"/>
</dbReference>
<protein>
    <submittedName>
        <fullName evidence="1">UPF0481 protein</fullName>
    </submittedName>
</protein>
<gene>
    <name evidence="1" type="ORF">LOK49_LG14G00406</name>
</gene>
<comment type="caution">
    <text evidence="1">The sequence shown here is derived from an EMBL/GenBank/DDBJ whole genome shotgun (WGS) entry which is preliminary data.</text>
</comment>
<name>A0ACC0FBS8_9ERIC</name>
<evidence type="ECO:0000313" key="2">
    <source>
        <dbReference type="Proteomes" id="UP001060215"/>
    </source>
</evidence>
<evidence type="ECO:0000313" key="1">
    <source>
        <dbReference type="EMBL" id="KAI7986142.1"/>
    </source>
</evidence>
<dbReference type="EMBL" id="CM045772">
    <property type="protein sequence ID" value="KAI7986142.1"/>
    <property type="molecule type" value="Genomic_DNA"/>
</dbReference>
<organism evidence="1 2">
    <name type="scientific">Camellia lanceoleosa</name>
    <dbReference type="NCBI Taxonomy" id="1840588"/>
    <lineage>
        <taxon>Eukaryota</taxon>
        <taxon>Viridiplantae</taxon>
        <taxon>Streptophyta</taxon>
        <taxon>Embryophyta</taxon>
        <taxon>Tracheophyta</taxon>
        <taxon>Spermatophyta</taxon>
        <taxon>Magnoliopsida</taxon>
        <taxon>eudicotyledons</taxon>
        <taxon>Gunneridae</taxon>
        <taxon>Pentapetalae</taxon>
        <taxon>asterids</taxon>
        <taxon>Ericales</taxon>
        <taxon>Theaceae</taxon>
        <taxon>Camellia</taxon>
    </lineage>
</organism>
<keyword evidence="2" id="KW-1185">Reference proteome</keyword>